<keyword evidence="2" id="KW-1185">Reference proteome</keyword>
<protein>
    <submittedName>
        <fullName evidence="1">Uncharacterized protein</fullName>
    </submittedName>
</protein>
<dbReference type="Proteomes" id="UP000799755">
    <property type="component" value="Unassembled WGS sequence"/>
</dbReference>
<reference evidence="1" key="1">
    <citation type="journal article" date="2020" name="Stud. Mycol.">
        <title>101 Dothideomycetes genomes: a test case for predicting lifestyles and emergence of pathogens.</title>
        <authorList>
            <person name="Haridas S."/>
            <person name="Albert R."/>
            <person name="Binder M."/>
            <person name="Bloem J."/>
            <person name="Labutti K."/>
            <person name="Salamov A."/>
            <person name="Andreopoulos B."/>
            <person name="Baker S."/>
            <person name="Barry K."/>
            <person name="Bills G."/>
            <person name="Bluhm B."/>
            <person name="Cannon C."/>
            <person name="Castanera R."/>
            <person name="Culley D."/>
            <person name="Daum C."/>
            <person name="Ezra D."/>
            <person name="Gonzalez J."/>
            <person name="Henrissat B."/>
            <person name="Kuo A."/>
            <person name="Liang C."/>
            <person name="Lipzen A."/>
            <person name="Lutzoni F."/>
            <person name="Magnuson J."/>
            <person name="Mondo S."/>
            <person name="Nolan M."/>
            <person name="Ohm R."/>
            <person name="Pangilinan J."/>
            <person name="Park H.-J."/>
            <person name="Ramirez L."/>
            <person name="Alfaro M."/>
            <person name="Sun H."/>
            <person name="Tritt A."/>
            <person name="Yoshinaga Y."/>
            <person name="Zwiers L.-H."/>
            <person name="Turgeon B."/>
            <person name="Goodwin S."/>
            <person name="Spatafora J."/>
            <person name="Crous P."/>
            <person name="Grigoriev I."/>
        </authorList>
    </citation>
    <scope>NUCLEOTIDE SEQUENCE</scope>
    <source>
        <strain evidence="1">ATCC 200398</strain>
    </source>
</reference>
<gene>
    <name evidence="1" type="ORF">BDR25DRAFT_300834</name>
</gene>
<proteinExistence type="predicted"/>
<accession>A0ACB6RA06</accession>
<organism evidence="1 2">
    <name type="scientific">Lindgomyces ingoldianus</name>
    <dbReference type="NCBI Taxonomy" id="673940"/>
    <lineage>
        <taxon>Eukaryota</taxon>
        <taxon>Fungi</taxon>
        <taxon>Dikarya</taxon>
        <taxon>Ascomycota</taxon>
        <taxon>Pezizomycotina</taxon>
        <taxon>Dothideomycetes</taxon>
        <taxon>Pleosporomycetidae</taxon>
        <taxon>Pleosporales</taxon>
        <taxon>Lindgomycetaceae</taxon>
        <taxon>Lindgomyces</taxon>
    </lineage>
</organism>
<evidence type="ECO:0000313" key="1">
    <source>
        <dbReference type="EMBL" id="KAF2475976.1"/>
    </source>
</evidence>
<dbReference type="EMBL" id="MU003495">
    <property type="protein sequence ID" value="KAF2475976.1"/>
    <property type="molecule type" value="Genomic_DNA"/>
</dbReference>
<sequence length="232" mass="27695">MTSQQMHAEFRPRRYAWGTFTIIPTNSIREPDLRNQTTRARYCQHLNYEPKLDGWPTISHITPYPENAKRRRKDAVKAPLLSFKRIDVGIWSEIREIKLDLEFSYYNDWKKVRRELAFLARMLKKRVFPLRTLYLTMTWEIAGDTGVRDIKKYNEKTSFDDNWRDIVEPLKKMTWTENVARRVQFHVKEKGRWSSGSRGYRSESVEQFLKGMTAASEEGRLDVVENGLLRYH</sequence>
<name>A0ACB6RA06_9PLEO</name>
<evidence type="ECO:0000313" key="2">
    <source>
        <dbReference type="Proteomes" id="UP000799755"/>
    </source>
</evidence>
<comment type="caution">
    <text evidence="1">The sequence shown here is derived from an EMBL/GenBank/DDBJ whole genome shotgun (WGS) entry which is preliminary data.</text>
</comment>